<gene>
    <name evidence="5" type="ORF">SAMN05216186_14119</name>
</gene>
<dbReference type="InterPro" id="IPR036390">
    <property type="entry name" value="WH_DNA-bd_sf"/>
</dbReference>
<accession>A0A1G9PUA4</accession>
<evidence type="ECO:0000313" key="5">
    <source>
        <dbReference type="EMBL" id="SDM02334.1"/>
    </source>
</evidence>
<keyword evidence="1" id="KW-0805">Transcription regulation</keyword>
<dbReference type="Gene3D" id="1.20.120.530">
    <property type="entry name" value="GntR ligand-binding domain-like"/>
    <property type="match status" value="1"/>
</dbReference>
<dbReference type="InterPro" id="IPR011711">
    <property type="entry name" value="GntR_C"/>
</dbReference>
<keyword evidence="2 5" id="KW-0238">DNA-binding</keyword>
<dbReference type="RefSeq" id="WP_084339728.1">
    <property type="nucleotide sequence ID" value="NZ_FNFD01000041.1"/>
</dbReference>
<dbReference type="SMART" id="SM00345">
    <property type="entry name" value="HTH_GNTR"/>
    <property type="match status" value="1"/>
</dbReference>
<reference evidence="5 6" key="1">
    <citation type="submission" date="2016-10" db="EMBL/GenBank/DDBJ databases">
        <authorList>
            <person name="de Groot N.N."/>
        </authorList>
    </citation>
    <scope>NUCLEOTIDE SEQUENCE [LARGE SCALE GENOMIC DNA]</scope>
    <source>
        <strain evidence="5 6">JCM 21544</strain>
    </source>
</reference>
<evidence type="ECO:0000256" key="2">
    <source>
        <dbReference type="ARBA" id="ARBA00023125"/>
    </source>
</evidence>
<evidence type="ECO:0000259" key="4">
    <source>
        <dbReference type="PROSITE" id="PS50949"/>
    </source>
</evidence>
<dbReference type="InterPro" id="IPR036388">
    <property type="entry name" value="WH-like_DNA-bd_sf"/>
</dbReference>
<dbReference type="SMART" id="SM00895">
    <property type="entry name" value="FCD"/>
    <property type="match status" value="1"/>
</dbReference>
<dbReference type="PANTHER" id="PTHR43537">
    <property type="entry name" value="TRANSCRIPTIONAL REGULATOR, GNTR FAMILY"/>
    <property type="match status" value="1"/>
</dbReference>
<feature type="domain" description="HTH gntR-type" evidence="4">
    <location>
        <begin position="15"/>
        <end position="82"/>
    </location>
</feature>
<dbReference type="AlphaFoldDB" id="A0A1G9PUA4"/>
<evidence type="ECO:0000256" key="1">
    <source>
        <dbReference type="ARBA" id="ARBA00023015"/>
    </source>
</evidence>
<dbReference type="InterPro" id="IPR008920">
    <property type="entry name" value="TF_FadR/GntR_C"/>
</dbReference>
<dbReference type="SUPFAM" id="SSF48008">
    <property type="entry name" value="GntR ligand-binding domain-like"/>
    <property type="match status" value="1"/>
</dbReference>
<dbReference type="STRING" id="137658.SAMN05216186_14119"/>
<dbReference type="SUPFAM" id="SSF46785">
    <property type="entry name" value="Winged helix' DNA-binding domain"/>
    <property type="match status" value="1"/>
</dbReference>
<evidence type="ECO:0000256" key="3">
    <source>
        <dbReference type="ARBA" id="ARBA00023163"/>
    </source>
</evidence>
<dbReference type="EMBL" id="FNFD01000041">
    <property type="protein sequence ID" value="SDM02334.1"/>
    <property type="molecule type" value="Genomic_DNA"/>
</dbReference>
<dbReference type="Proteomes" id="UP000198706">
    <property type="component" value="Unassembled WGS sequence"/>
</dbReference>
<dbReference type="InterPro" id="IPR000524">
    <property type="entry name" value="Tscrpt_reg_HTH_GntR"/>
</dbReference>
<keyword evidence="3" id="KW-0804">Transcription</keyword>
<dbReference type="Pfam" id="PF07729">
    <property type="entry name" value="FCD"/>
    <property type="match status" value="1"/>
</dbReference>
<dbReference type="CDD" id="cd07377">
    <property type="entry name" value="WHTH_GntR"/>
    <property type="match status" value="1"/>
</dbReference>
<name>A0A1G9PUA4_9PSED</name>
<dbReference type="GO" id="GO:0003700">
    <property type="term" value="F:DNA-binding transcription factor activity"/>
    <property type="evidence" value="ECO:0007669"/>
    <property type="project" value="InterPro"/>
</dbReference>
<sequence length="230" mass="26048">MPLPPSNTPNLGIVPTASDVITRHLREAIVAGHFAEDEPIRQDDIARQFNVSKIPVREALKRLEAEGLVVFQRNRGALVTRLSEPELAQMFEVRVLLEAEAIRLAVPNMTEETFSRAERICAAFLDEDDIGRWAELNWQLHACLYEPAGRPFMLNLIRSIHDKLERYLRLQMSLSAGKARADQEHREILQACRNGDAEGAARLIQSHIEGVCQTLYEHLPRRSQSGQEPV</sequence>
<proteinExistence type="predicted"/>
<dbReference type="Pfam" id="PF00392">
    <property type="entry name" value="GntR"/>
    <property type="match status" value="1"/>
</dbReference>
<organism evidence="5 6">
    <name type="scientific">Pseudomonas indica</name>
    <dbReference type="NCBI Taxonomy" id="137658"/>
    <lineage>
        <taxon>Bacteria</taxon>
        <taxon>Pseudomonadati</taxon>
        <taxon>Pseudomonadota</taxon>
        <taxon>Gammaproteobacteria</taxon>
        <taxon>Pseudomonadales</taxon>
        <taxon>Pseudomonadaceae</taxon>
        <taxon>Pseudomonas</taxon>
    </lineage>
</organism>
<dbReference type="GO" id="GO:0003677">
    <property type="term" value="F:DNA binding"/>
    <property type="evidence" value="ECO:0007669"/>
    <property type="project" value="UniProtKB-KW"/>
</dbReference>
<dbReference type="OrthoDB" id="9799812at2"/>
<keyword evidence="6" id="KW-1185">Reference proteome</keyword>
<dbReference type="PANTHER" id="PTHR43537:SF41">
    <property type="entry name" value="TRANSCRIPTIONAL REGULATORY PROTEIN"/>
    <property type="match status" value="1"/>
</dbReference>
<evidence type="ECO:0000313" key="6">
    <source>
        <dbReference type="Proteomes" id="UP000198706"/>
    </source>
</evidence>
<protein>
    <submittedName>
        <fullName evidence="5">DNA-binding transcriptional regulator, GntR family</fullName>
    </submittedName>
</protein>
<dbReference type="PROSITE" id="PS50949">
    <property type="entry name" value="HTH_GNTR"/>
    <property type="match status" value="1"/>
</dbReference>
<dbReference type="Gene3D" id="1.10.10.10">
    <property type="entry name" value="Winged helix-like DNA-binding domain superfamily/Winged helix DNA-binding domain"/>
    <property type="match status" value="1"/>
</dbReference>